<evidence type="ECO:0000256" key="2">
    <source>
        <dbReference type="ARBA" id="ARBA00023125"/>
    </source>
</evidence>
<dbReference type="InterPro" id="IPR036390">
    <property type="entry name" value="WH_DNA-bd_sf"/>
</dbReference>
<evidence type="ECO:0000256" key="3">
    <source>
        <dbReference type="ARBA" id="ARBA00023163"/>
    </source>
</evidence>
<dbReference type="PANTHER" id="PTHR43537">
    <property type="entry name" value="TRANSCRIPTIONAL REGULATOR, GNTR FAMILY"/>
    <property type="match status" value="1"/>
</dbReference>
<gene>
    <name evidence="5" type="ORF">DKG74_05515</name>
</gene>
<evidence type="ECO:0000313" key="5">
    <source>
        <dbReference type="EMBL" id="PWR25219.1"/>
    </source>
</evidence>
<comment type="caution">
    <text evidence="5">The sequence shown here is derived from an EMBL/GenBank/DDBJ whole genome shotgun (WGS) entry which is preliminary data.</text>
</comment>
<evidence type="ECO:0000256" key="1">
    <source>
        <dbReference type="ARBA" id="ARBA00023015"/>
    </source>
</evidence>
<dbReference type="Pfam" id="PF00392">
    <property type="entry name" value="GntR"/>
    <property type="match status" value="1"/>
</dbReference>
<dbReference type="InterPro" id="IPR011711">
    <property type="entry name" value="GntR_C"/>
</dbReference>
<protein>
    <submittedName>
        <fullName evidence="5">GntR family transcriptional regulator</fullName>
    </submittedName>
</protein>
<dbReference type="EMBL" id="QGLE01000002">
    <property type="protein sequence ID" value="PWR25219.1"/>
    <property type="molecule type" value="Genomic_DNA"/>
</dbReference>
<reference evidence="5 6" key="1">
    <citation type="submission" date="2018-05" db="EMBL/GenBank/DDBJ databases">
        <title>Zavarzinia sp. HR-AS.</title>
        <authorList>
            <person name="Lee Y."/>
            <person name="Jeon C.O."/>
        </authorList>
    </citation>
    <scope>NUCLEOTIDE SEQUENCE [LARGE SCALE GENOMIC DNA]</scope>
    <source>
        <strain evidence="5 6">HR-AS</strain>
    </source>
</reference>
<dbReference type="InterPro" id="IPR008920">
    <property type="entry name" value="TF_FadR/GntR_C"/>
</dbReference>
<dbReference type="SMART" id="SM00895">
    <property type="entry name" value="FCD"/>
    <property type="match status" value="1"/>
</dbReference>
<accession>A0A317EE74</accession>
<dbReference type="PROSITE" id="PS50949">
    <property type="entry name" value="HTH_GNTR"/>
    <property type="match status" value="1"/>
</dbReference>
<dbReference type="Proteomes" id="UP000245461">
    <property type="component" value="Unassembled WGS sequence"/>
</dbReference>
<dbReference type="Gene3D" id="1.20.120.530">
    <property type="entry name" value="GntR ligand-binding domain-like"/>
    <property type="match status" value="1"/>
</dbReference>
<dbReference type="SUPFAM" id="SSF48008">
    <property type="entry name" value="GntR ligand-binding domain-like"/>
    <property type="match status" value="1"/>
</dbReference>
<dbReference type="Pfam" id="PF07729">
    <property type="entry name" value="FCD"/>
    <property type="match status" value="1"/>
</dbReference>
<dbReference type="OrthoDB" id="9789310at2"/>
<keyword evidence="1" id="KW-0805">Transcription regulation</keyword>
<dbReference type="Gene3D" id="1.10.10.10">
    <property type="entry name" value="Winged helix-like DNA-binding domain superfamily/Winged helix DNA-binding domain"/>
    <property type="match status" value="1"/>
</dbReference>
<dbReference type="SMART" id="SM00345">
    <property type="entry name" value="HTH_GNTR"/>
    <property type="match status" value="1"/>
</dbReference>
<sequence>MQQAVVPDEEVSVAPLSTARLADQAYEQLREMIVSGRFAMGTRLIEVQLAKNFGISRAPVREAMRRLVEDGLVDERPRVGYTVAEFDAAAVIDLYNVRLSLEATSIRLATRRGMATAPLRDLIDRMAAAARAGEQARVSRYELDFHAEICRASGNALIAHLFHTLEGRLLMAIALDNEGQADLQAIATEHTPLIAAIESGDEQAAAATMTGHILSTVKPLILRLGGDPGQLLVPLDHSEPA</sequence>
<evidence type="ECO:0000259" key="4">
    <source>
        <dbReference type="PROSITE" id="PS50949"/>
    </source>
</evidence>
<keyword evidence="2" id="KW-0238">DNA-binding</keyword>
<feature type="domain" description="HTH gntR-type" evidence="4">
    <location>
        <begin position="19"/>
        <end position="86"/>
    </location>
</feature>
<proteinExistence type="predicted"/>
<dbReference type="GO" id="GO:0003700">
    <property type="term" value="F:DNA-binding transcription factor activity"/>
    <property type="evidence" value="ECO:0007669"/>
    <property type="project" value="InterPro"/>
</dbReference>
<dbReference type="PANTHER" id="PTHR43537:SF45">
    <property type="entry name" value="GNTR FAMILY REGULATORY PROTEIN"/>
    <property type="match status" value="1"/>
</dbReference>
<evidence type="ECO:0000313" key="6">
    <source>
        <dbReference type="Proteomes" id="UP000245461"/>
    </source>
</evidence>
<organism evidence="5 6">
    <name type="scientific">Zavarzinia aquatilis</name>
    <dbReference type="NCBI Taxonomy" id="2211142"/>
    <lineage>
        <taxon>Bacteria</taxon>
        <taxon>Pseudomonadati</taxon>
        <taxon>Pseudomonadota</taxon>
        <taxon>Alphaproteobacteria</taxon>
        <taxon>Rhodospirillales</taxon>
        <taxon>Zavarziniaceae</taxon>
        <taxon>Zavarzinia</taxon>
    </lineage>
</organism>
<dbReference type="RefSeq" id="WP_109903447.1">
    <property type="nucleotide sequence ID" value="NZ_QGLE01000002.1"/>
</dbReference>
<dbReference type="InterPro" id="IPR036388">
    <property type="entry name" value="WH-like_DNA-bd_sf"/>
</dbReference>
<dbReference type="SUPFAM" id="SSF46785">
    <property type="entry name" value="Winged helix' DNA-binding domain"/>
    <property type="match status" value="1"/>
</dbReference>
<dbReference type="PRINTS" id="PR00035">
    <property type="entry name" value="HTHGNTR"/>
</dbReference>
<dbReference type="AlphaFoldDB" id="A0A317EE74"/>
<keyword evidence="3" id="KW-0804">Transcription</keyword>
<dbReference type="InterPro" id="IPR000524">
    <property type="entry name" value="Tscrpt_reg_HTH_GntR"/>
</dbReference>
<name>A0A317EE74_9PROT</name>
<dbReference type="GO" id="GO:0003677">
    <property type="term" value="F:DNA binding"/>
    <property type="evidence" value="ECO:0007669"/>
    <property type="project" value="UniProtKB-KW"/>
</dbReference>
<dbReference type="CDD" id="cd07377">
    <property type="entry name" value="WHTH_GntR"/>
    <property type="match status" value="1"/>
</dbReference>
<keyword evidence="6" id="KW-1185">Reference proteome</keyword>